<dbReference type="Gene3D" id="2.60.40.10">
    <property type="entry name" value="Immunoglobulins"/>
    <property type="match status" value="2"/>
</dbReference>
<dbReference type="InterPro" id="IPR013783">
    <property type="entry name" value="Ig-like_fold"/>
</dbReference>
<reference evidence="2" key="1">
    <citation type="submission" date="2015-07" db="EMBL/GenBank/DDBJ databases">
        <title>MeaNS - Measles Nucleotide Surveillance Program.</title>
        <authorList>
            <person name="Tran T."/>
            <person name="Druce J."/>
        </authorList>
    </citation>
    <scope>NUCLEOTIDE SEQUENCE</scope>
    <source>
        <strain evidence="2">UCB-OBI-ISO-001</strain>
        <tissue evidence="2">Gonad</tissue>
    </source>
</reference>
<gene>
    <name evidence="2" type="ORF">OCBIM_22013828mg</name>
</gene>
<proteinExistence type="predicted"/>
<sequence>MHSFSNITFSCFSNRTSLNTKYEWFLNDNIITTGIFERTLGNKIYSYLTLTNIDQNARVKITCRLFYSNIFVEERIINISIDSVPQVSLNSPNVSSLHSEVNYSCVSNLPKADVYVAVVPFHYKNISYSVQKAKYSGNFTIQQDMKIFCYANHNGQRGIIKQNVVLLKEVQRFTIQRITTTMHSDNNIMFTCYTNSTAASITYEWYVNGSRLTAGIRQSVGQNESQSEVTLTNLPRNYFAIITCRTFHGTLFMDDQNITTDIASIPQVTINSQNLSLSNSVVNYNCNSNVQNADVYATEVPSTHKTVSYPPAVKGNVTGRFTMVNETKIFCYAEHGNKRGIIKSKTVYLLKIPRFSILEITTKQSANNITFTCRTNSNLTNIKYKWYFNNTDITTRMTQMMVNGESQSEVTLSNLGENNSGENSSS</sequence>
<dbReference type="AlphaFoldDB" id="A0A0L8FMR5"/>
<protein>
    <recommendedName>
        <fullName evidence="1">Ig-like domain-containing protein</fullName>
    </recommendedName>
</protein>
<dbReference type="EMBL" id="KQ428683">
    <property type="protein sequence ID" value="KOF65984.1"/>
    <property type="molecule type" value="Genomic_DNA"/>
</dbReference>
<dbReference type="InterPro" id="IPR007110">
    <property type="entry name" value="Ig-like_dom"/>
</dbReference>
<evidence type="ECO:0000313" key="2">
    <source>
        <dbReference type="EMBL" id="KOF65984.1"/>
    </source>
</evidence>
<name>A0A0L8FMR5_OCTBM</name>
<dbReference type="PROSITE" id="PS50835">
    <property type="entry name" value="IG_LIKE"/>
    <property type="match status" value="2"/>
</dbReference>
<accession>A0A0L8FMR5</accession>
<feature type="domain" description="Ig-like" evidence="1">
    <location>
        <begin position="353"/>
        <end position="426"/>
    </location>
</feature>
<dbReference type="InterPro" id="IPR036179">
    <property type="entry name" value="Ig-like_dom_sf"/>
</dbReference>
<organism evidence="2">
    <name type="scientific">Octopus bimaculoides</name>
    <name type="common">California two-spotted octopus</name>
    <dbReference type="NCBI Taxonomy" id="37653"/>
    <lineage>
        <taxon>Eukaryota</taxon>
        <taxon>Metazoa</taxon>
        <taxon>Spiralia</taxon>
        <taxon>Lophotrochozoa</taxon>
        <taxon>Mollusca</taxon>
        <taxon>Cephalopoda</taxon>
        <taxon>Coleoidea</taxon>
        <taxon>Octopodiformes</taxon>
        <taxon>Octopoda</taxon>
        <taxon>Incirrata</taxon>
        <taxon>Octopodidae</taxon>
        <taxon>Octopus</taxon>
    </lineage>
</organism>
<dbReference type="SUPFAM" id="SSF48726">
    <property type="entry name" value="Immunoglobulin"/>
    <property type="match status" value="2"/>
</dbReference>
<evidence type="ECO:0000259" key="1">
    <source>
        <dbReference type="PROSITE" id="PS50835"/>
    </source>
</evidence>
<dbReference type="OrthoDB" id="10436813at2759"/>
<feature type="domain" description="Ig-like" evidence="1">
    <location>
        <begin position="171"/>
        <end position="259"/>
    </location>
</feature>